<sequence>MFEDSSGKQGAQRDENTGIQASDRPYYCMVTDCENPEVMGQAEMTNGMWCAQRDASSGLAVGSLTFTDKSVATGEPAINPSTLLGSNGFLPNAGLEQGYLNGDYSKLIGPLQEHVPDLSLPDFTGSYYDYFPVGLAAADFGSDSTGDMQFAHPAAHSQLPGGARASENELLISLRRAGWGYKEIAAEMHKHFGGVYTPNALIKRFHKIQTEDLKVLSTAVKNVMPSIMQCIETELAGMDLSGLPEVDKQALKGVIEEMADSIPKWVQSRFIKRCKATIPPSPNSIQD</sequence>
<name>A0A175WJL1_9PEZI</name>
<protein>
    <submittedName>
        <fullName evidence="1">Uncharacterized protein</fullName>
    </submittedName>
</protein>
<dbReference type="VEuPathDB" id="FungiDB:MMYC01_200490"/>
<dbReference type="AlphaFoldDB" id="A0A175WJL1"/>
<gene>
    <name evidence="1" type="ORF">MMYC01_200490</name>
</gene>
<proteinExistence type="predicted"/>
<organism evidence="1 2">
    <name type="scientific">Madurella mycetomatis</name>
    <dbReference type="NCBI Taxonomy" id="100816"/>
    <lineage>
        <taxon>Eukaryota</taxon>
        <taxon>Fungi</taxon>
        <taxon>Dikarya</taxon>
        <taxon>Ascomycota</taxon>
        <taxon>Pezizomycotina</taxon>
        <taxon>Sordariomycetes</taxon>
        <taxon>Sordariomycetidae</taxon>
        <taxon>Sordariales</taxon>
        <taxon>Sordariales incertae sedis</taxon>
        <taxon>Madurella</taxon>
    </lineage>
</organism>
<dbReference type="EMBL" id="LCTW02000004">
    <property type="protein sequence ID" value="KXX83044.1"/>
    <property type="molecule type" value="Genomic_DNA"/>
</dbReference>
<dbReference type="OrthoDB" id="4716464at2759"/>
<keyword evidence="2" id="KW-1185">Reference proteome</keyword>
<reference evidence="1 2" key="1">
    <citation type="journal article" date="2016" name="Genome Announc.">
        <title>Genome Sequence of Madurella mycetomatis mm55, Isolated from a Human Mycetoma Case in Sudan.</title>
        <authorList>
            <person name="Smit S."/>
            <person name="Derks M.F."/>
            <person name="Bervoets S."/>
            <person name="Fahal A."/>
            <person name="van Leeuwen W."/>
            <person name="van Belkum A."/>
            <person name="van de Sande W.W."/>
        </authorList>
    </citation>
    <scope>NUCLEOTIDE SEQUENCE [LARGE SCALE GENOMIC DNA]</scope>
    <source>
        <strain evidence="2">mm55</strain>
    </source>
</reference>
<comment type="caution">
    <text evidence="1">The sequence shown here is derived from an EMBL/GenBank/DDBJ whole genome shotgun (WGS) entry which is preliminary data.</text>
</comment>
<evidence type="ECO:0000313" key="1">
    <source>
        <dbReference type="EMBL" id="KXX83044.1"/>
    </source>
</evidence>
<accession>A0A175WJL1</accession>
<evidence type="ECO:0000313" key="2">
    <source>
        <dbReference type="Proteomes" id="UP000078237"/>
    </source>
</evidence>
<dbReference type="Proteomes" id="UP000078237">
    <property type="component" value="Unassembled WGS sequence"/>
</dbReference>